<evidence type="ECO:0000313" key="3">
    <source>
        <dbReference type="Proteomes" id="UP001165090"/>
    </source>
</evidence>
<name>A0ABQ5RS05_9CHLO</name>
<keyword evidence="3" id="KW-1185">Reference proteome</keyword>
<dbReference type="EMBL" id="BSDZ01000008">
    <property type="protein sequence ID" value="GLI60376.1"/>
    <property type="molecule type" value="Genomic_DNA"/>
</dbReference>
<feature type="region of interest" description="Disordered" evidence="1">
    <location>
        <begin position="188"/>
        <end position="256"/>
    </location>
</feature>
<feature type="region of interest" description="Disordered" evidence="1">
    <location>
        <begin position="135"/>
        <end position="174"/>
    </location>
</feature>
<organism evidence="2 3">
    <name type="scientific">Volvox africanus</name>
    <dbReference type="NCBI Taxonomy" id="51714"/>
    <lineage>
        <taxon>Eukaryota</taxon>
        <taxon>Viridiplantae</taxon>
        <taxon>Chlorophyta</taxon>
        <taxon>core chlorophytes</taxon>
        <taxon>Chlorophyceae</taxon>
        <taxon>CS clade</taxon>
        <taxon>Chlamydomonadales</taxon>
        <taxon>Volvocaceae</taxon>
        <taxon>Volvox</taxon>
    </lineage>
</organism>
<feature type="region of interest" description="Disordered" evidence="1">
    <location>
        <begin position="438"/>
        <end position="506"/>
    </location>
</feature>
<accession>A0ABQ5RS05</accession>
<proteinExistence type="predicted"/>
<evidence type="ECO:0000313" key="2">
    <source>
        <dbReference type="EMBL" id="GLI60376.1"/>
    </source>
</evidence>
<evidence type="ECO:0000256" key="1">
    <source>
        <dbReference type="SAM" id="MobiDB-lite"/>
    </source>
</evidence>
<feature type="compositionally biased region" description="Polar residues" evidence="1">
    <location>
        <begin position="188"/>
        <end position="199"/>
    </location>
</feature>
<gene>
    <name evidence="2" type="ORF">VaNZ11_002507</name>
</gene>
<protein>
    <submittedName>
        <fullName evidence="2">Uncharacterized protein</fullName>
    </submittedName>
</protein>
<comment type="caution">
    <text evidence="2">The sequence shown here is derived from an EMBL/GenBank/DDBJ whole genome shotgun (WGS) entry which is preliminary data.</text>
</comment>
<reference evidence="2 3" key="1">
    <citation type="journal article" date="2023" name="IScience">
        <title>Expanded male sex-determining region conserved during the evolution of homothallism in the green alga Volvox.</title>
        <authorList>
            <person name="Yamamoto K."/>
            <person name="Matsuzaki R."/>
            <person name="Mahakham W."/>
            <person name="Heman W."/>
            <person name="Sekimoto H."/>
            <person name="Kawachi M."/>
            <person name="Minakuchi Y."/>
            <person name="Toyoda A."/>
            <person name="Nozaki H."/>
        </authorList>
    </citation>
    <scope>NUCLEOTIDE SEQUENCE [LARGE SCALE GENOMIC DNA]</scope>
    <source>
        <strain evidence="2 3">NIES-4468</strain>
    </source>
</reference>
<dbReference type="Proteomes" id="UP001165090">
    <property type="component" value="Unassembled WGS sequence"/>
</dbReference>
<sequence>MAHTLLFEEGATPSPHLCVDKLMPSRLKEALDEAFMHTQALRQILLIGSSDGNSVTREFSDASTQTEAPPAAMLREAHTEPLSIFITPYAEKHSGRGMLTITPCQASSPNPLRGGVVDAAVQQACLALLTPQSHTASKGDATRPRCFAGQSTPPVDSTPRIPATQICASRRRPYHVDEETAPFGTYQHAHQVQEAQQRSLPAPVAQSRDDATVGAPNSSTASPRREMLHNWANKSEPRSPLDATRPDSAAPSSRTNTATVRLRAAMKWMQLQLQISPSRISRPRRYSDSSVSPALKILAPEHDMVQEGAADTAAAVAPSPQSPLRQGKLFDHRVSEERERASKPCFGAPAASSATVLASTAVAPSRHPVHWEPDLQPVTWHGMNAPASAAVPQPPKQWSQPPQLGGFGTAVAVGWPVTAQSQSRGPVPVDPWVGVAKPTLGPLRDISGHASNTGWQQPQRQQQAREERQHAAAHPGQLPKPVAADAASHLAEQQPRASGLRFSLRW</sequence>